<dbReference type="FunCoup" id="D3BMC8">
    <property type="interactions" value="10"/>
</dbReference>
<dbReference type="InterPro" id="IPR057228">
    <property type="entry name" value="DUF7906"/>
</dbReference>
<feature type="domain" description="DUF7906" evidence="2">
    <location>
        <begin position="408"/>
        <end position="457"/>
    </location>
</feature>
<dbReference type="RefSeq" id="XP_020429857.1">
    <property type="nucleotide sequence ID" value="XM_020583076.1"/>
</dbReference>
<dbReference type="InParanoid" id="D3BMC8"/>
<gene>
    <name evidence="3" type="ORF">PPL_12341</name>
</gene>
<evidence type="ECO:0000256" key="1">
    <source>
        <dbReference type="SAM" id="MobiDB-lite"/>
    </source>
</evidence>
<evidence type="ECO:0000313" key="4">
    <source>
        <dbReference type="Proteomes" id="UP000001396"/>
    </source>
</evidence>
<sequence>MFPFVSTYFANLQIQEVLGNSPTKKNQHTNNYEELADLLDHKDIEYYPYDDYNNKNGFSGDGNHAFRLSEEHLIDWFQHIEHSLPNVIVPLGEDIVTSDINETPPTHIEYTFDIQVSKVDSLVNTLVEDAIYWNLRNEDSSYYDENCTTKKNETESRFYTNPYLISSLLSSLSDHLDLDRKSYTIYILNPNNPLIDYNKATSPKSSRSKQSSIEDSTTTTTTTTTTTDNDKKDEDDDDEEEDDDDDDDSDNDYIQARYGYRTGMSNSELDSLYKNAKLKFNSEWDIDSDYKFVSMFQPTKDNVEPGESVRHINENVKFKDMSRQSSEWAKKMLMEFSKYRNNTAATGSFGPQIDSCFYGSPEGNEDRWICAAPRLANHDDKQLSAVEYAQHLYNQGTWYEKFYIQTAYDNPITENCLVDSWISHKRFAFIDLTAGPFEWGPTIGGNGLKSNLTLPRVPYGTHEQRVDSLRATFDDAKELIESLQSELTIVQTVFENSCQDVDSPHSANNDNCLYLKKSIENIEALIKDQQSINNIISNKGNVDFNSPLDSMDLLLGNLMESVEDLEMNNFKAHMGSVLSDSLRHLIAQPLPLFKIKFYNRVNFHIVFITDHNKYNPRHFTMFNFDLFKYEIEKLKTPNQEFTFNIKMLSMAEDPSLALAYHTSLKTILTPTITEDGKFVTKLNYYIDSKEINEASMAATQQWQWSVGDSPNSNTYAFPFSYFTEFQIDAVQRNYIISSLERSIALTNEASNILLNHKTSASNYVSLVKFQFSSITNEFQMIREQWKMSANYLEKFQYSLALQIAIQTERMSYMTAIHQDPLE</sequence>
<name>D3BMC8_HETP5</name>
<protein>
    <recommendedName>
        <fullName evidence="2">DUF7906 domain-containing protein</fullName>
    </recommendedName>
</protein>
<dbReference type="OMA" id="IHCTKER"/>
<feature type="region of interest" description="Disordered" evidence="1">
    <location>
        <begin position="196"/>
        <end position="253"/>
    </location>
</feature>
<dbReference type="STRING" id="670386.D3BMC8"/>
<accession>D3BMC8</accession>
<organism evidence="3 4">
    <name type="scientific">Heterostelium pallidum (strain ATCC 26659 / Pp 5 / PN500)</name>
    <name type="common">Cellular slime mold</name>
    <name type="synonym">Polysphondylium pallidum</name>
    <dbReference type="NCBI Taxonomy" id="670386"/>
    <lineage>
        <taxon>Eukaryota</taxon>
        <taxon>Amoebozoa</taxon>
        <taxon>Evosea</taxon>
        <taxon>Eumycetozoa</taxon>
        <taxon>Dictyostelia</taxon>
        <taxon>Acytosteliales</taxon>
        <taxon>Acytosteliaceae</taxon>
        <taxon>Heterostelium</taxon>
    </lineage>
</organism>
<dbReference type="PANTHER" id="PTHR31515:SF2">
    <property type="entry name" value="TRANSMEMBRANE PROTEIN"/>
    <property type="match status" value="1"/>
</dbReference>
<dbReference type="PANTHER" id="PTHR31515">
    <property type="entry name" value="TRANSMEMBRANE PROTEIN-RELATED"/>
    <property type="match status" value="1"/>
</dbReference>
<proteinExistence type="predicted"/>
<dbReference type="Pfam" id="PF25483">
    <property type="entry name" value="DUF7906"/>
    <property type="match status" value="1"/>
</dbReference>
<evidence type="ECO:0000313" key="3">
    <source>
        <dbReference type="EMBL" id="EFA77729.1"/>
    </source>
</evidence>
<reference evidence="3 4" key="1">
    <citation type="journal article" date="2011" name="Genome Res.">
        <title>Phylogeny-wide analysis of social amoeba genomes highlights ancient origins for complex intercellular communication.</title>
        <authorList>
            <person name="Heidel A.J."/>
            <person name="Lawal H.M."/>
            <person name="Felder M."/>
            <person name="Schilde C."/>
            <person name="Helps N.R."/>
            <person name="Tunggal B."/>
            <person name="Rivero F."/>
            <person name="John U."/>
            <person name="Schleicher M."/>
            <person name="Eichinger L."/>
            <person name="Platzer M."/>
            <person name="Noegel A.A."/>
            <person name="Schaap P."/>
            <person name="Gloeckner G."/>
        </authorList>
    </citation>
    <scope>NUCLEOTIDE SEQUENCE [LARGE SCALE GENOMIC DNA]</scope>
    <source>
        <strain evidence="4">ATCC 26659 / Pp 5 / PN500</strain>
    </source>
</reference>
<dbReference type="GeneID" id="31367808"/>
<dbReference type="AlphaFoldDB" id="D3BMC8"/>
<feature type="compositionally biased region" description="Low complexity" evidence="1">
    <location>
        <begin position="202"/>
        <end position="227"/>
    </location>
</feature>
<dbReference type="EMBL" id="ADBJ01000042">
    <property type="protein sequence ID" value="EFA77729.1"/>
    <property type="molecule type" value="Genomic_DNA"/>
</dbReference>
<keyword evidence="4" id="KW-1185">Reference proteome</keyword>
<dbReference type="Proteomes" id="UP000001396">
    <property type="component" value="Unassembled WGS sequence"/>
</dbReference>
<feature type="compositionally biased region" description="Acidic residues" evidence="1">
    <location>
        <begin position="233"/>
        <end position="251"/>
    </location>
</feature>
<evidence type="ECO:0000259" key="2">
    <source>
        <dbReference type="Pfam" id="PF25483"/>
    </source>
</evidence>
<comment type="caution">
    <text evidence="3">The sequence shown here is derived from an EMBL/GenBank/DDBJ whole genome shotgun (WGS) entry which is preliminary data.</text>
</comment>